<reference evidence="2 3" key="1">
    <citation type="journal article" date="2016" name="Int. J. Syst. Evol. Microbiol.">
        <title>Desulfotomaculum ferrireducens sp. nov., a moderately thermophilic sulfate-reducing and dissimilatory Fe(III)-reducing bacterium isolated from compost.</title>
        <authorList>
            <person name="Yang G."/>
            <person name="Guo J."/>
            <person name="Zhuang L."/>
            <person name="Yuan Y."/>
            <person name="Zhou S."/>
        </authorList>
    </citation>
    <scope>NUCLEOTIDE SEQUENCE [LARGE SCALE GENOMIC DNA]</scope>
    <source>
        <strain evidence="2 3">GSS09</strain>
    </source>
</reference>
<evidence type="ECO:0000313" key="3">
    <source>
        <dbReference type="Proteomes" id="UP000189464"/>
    </source>
</evidence>
<keyword evidence="3" id="KW-1185">Reference proteome</keyword>
<evidence type="ECO:0000256" key="1">
    <source>
        <dbReference type="SAM" id="SignalP"/>
    </source>
</evidence>
<protein>
    <recommendedName>
        <fullName evidence="4">Sporulation lipoprotein YhcN/YlaJ (Spore_YhcN_YlaJ)</fullName>
    </recommendedName>
</protein>
<organism evidence="2 3">
    <name type="scientific">Desulforamulus ferrireducens</name>
    <dbReference type="NCBI Taxonomy" id="1833852"/>
    <lineage>
        <taxon>Bacteria</taxon>
        <taxon>Bacillati</taxon>
        <taxon>Bacillota</taxon>
        <taxon>Clostridia</taxon>
        <taxon>Eubacteriales</taxon>
        <taxon>Peptococcaceae</taxon>
        <taxon>Desulforamulus</taxon>
    </lineage>
</organism>
<sequence length="148" mass="16573">MCKSMVAIMLIFILALSVGCQPQKKPQQEQRGKPKPVVIERDLAAQAKEAAKSVEGVEEVTAVVVDHNISAAIKVTGFKRLQLGAIKREVDKRISLLDPEGDYKVYVTADKKLFKQLQEIEKQIEENNIKDEQSLKQQVEKINDAMKG</sequence>
<dbReference type="EMBL" id="CP019698">
    <property type="protein sequence ID" value="AQS60533.1"/>
    <property type="molecule type" value="Genomic_DNA"/>
</dbReference>
<evidence type="ECO:0008006" key="4">
    <source>
        <dbReference type="Google" id="ProtNLM"/>
    </source>
</evidence>
<dbReference type="InterPro" id="IPR019076">
    <property type="entry name" value="Spore_lipoprot_YhcN/YlaJ-like"/>
</dbReference>
<proteinExistence type="predicted"/>
<feature type="chain" id="PRO_5039368625" description="Sporulation lipoprotein YhcN/YlaJ (Spore_YhcN_YlaJ)" evidence="1">
    <location>
        <begin position="21"/>
        <end position="148"/>
    </location>
</feature>
<evidence type="ECO:0000313" key="2">
    <source>
        <dbReference type="EMBL" id="AQS60533.1"/>
    </source>
</evidence>
<feature type="signal peptide" evidence="1">
    <location>
        <begin position="1"/>
        <end position="20"/>
    </location>
</feature>
<dbReference type="AlphaFoldDB" id="A0A1S6J0I6"/>
<accession>A0A1S6J0I6</accession>
<dbReference type="KEGG" id="dfg:B0537_07180"/>
<dbReference type="Pfam" id="PF09580">
    <property type="entry name" value="Spore_YhcN_YlaJ"/>
    <property type="match status" value="1"/>
</dbReference>
<dbReference type="Proteomes" id="UP000189464">
    <property type="component" value="Chromosome"/>
</dbReference>
<dbReference type="STRING" id="1833852.B0537_07180"/>
<keyword evidence="1" id="KW-0732">Signal</keyword>
<dbReference type="PROSITE" id="PS51257">
    <property type="entry name" value="PROKAR_LIPOPROTEIN"/>
    <property type="match status" value="1"/>
</dbReference>
<gene>
    <name evidence="2" type="ORF">B0537_07180</name>
</gene>
<name>A0A1S6J0I6_9FIRM</name>